<evidence type="ECO:0000313" key="1">
    <source>
        <dbReference type="EMBL" id="RMZ92989.1"/>
    </source>
</evidence>
<gene>
    <name evidence="1" type="ORF">BpHYR1_024491</name>
</gene>
<dbReference type="AlphaFoldDB" id="A0A3M7P220"/>
<accession>A0A3M7P220</accession>
<keyword evidence="2" id="KW-1185">Reference proteome</keyword>
<proteinExistence type="predicted"/>
<protein>
    <submittedName>
        <fullName evidence="1">Uncharacterized protein</fullName>
    </submittedName>
</protein>
<reference evidence="1 2" key="1">
    <citation type="journal article" date="2018" name="Sci. Rep.">
        <title>Genomic signatures of local adaptation to the degree of environmental predictability in rotifers.</title>
        <authorList>
            <person name="Franch-Gras L."/>
            <person name="Hahn C."/>
            <person name="Garcia-Roger E.M."/>
            <person name="Carmona M.J."/>
            <person name="Serra M."/>
            <person name="Gomez A."/>
        </authorList>
    </citation>
    <scope>NUCLEOTIDE SEQUENCE [LARGE SCALE GENOMIC DNA]</scope>
    <source>
        <strain evidence="1">HYR1</strain>
    </source>
</reference>
<organism evidence="1 2">
    <name type="scientific">Brachionus plicatilis</name>
    <name type="common">Marine rotifer</name>
    <name type="synonym">Brachionus muelleri</name>
    <dbReference type="NCBI Taxonomy" id="10195"/>
    <lineage>
        <taxon>Eukaryota</taxon>
        <taxon>Metazoa</taxon>
        <taxon>Spiralia</taxon>
        <taxon>Gnathifera</taxon>
        <taxon>Rotifera</taxon>
        <taxon>Eurotatoria</taxon>
        <taxon>Monogononta</taxon>
        <taxon>Pseudotrocha</taxon>
        <taxon>Ploima</taxon>
        <taxon>Brachionidae</taxon>
        <taxon>Brachionus</taxon>
    </lineage>
</organism>
<comment type="caution">
    <text evidence="1">The sequence shown here is derived from an EMBL/GenBank/DDBJ whole genome shotgun (WGS) entry which is preliminary data.</text>
</comment>
<dbReference type="Proteomes" id="UP000276133">
    <property type="component" value="Unassembled WGS sequence"/>
</dbReference>
<dbReference type="EMBL" id="REGN01014148">
    <property type="protein sequence ID" value="RMZ92989.1"/>
    <property type="molecule type" value="Genomic_DNA"/>
</dbReference>
<sequence length="39" mass="4850">MREENRCPALRYIKIPCQYNHQSFLNLNLFILIWKIKNK</sequence>
<evidence type="ECO:0000313" key="2">
    <source>
        <dbReference type="Proteomes" id="UP000276133"/>
    </source>
</evidence>
<name>A0A3M7P220_BRAPC</name>